<evidence type="ECO:0000256" key="5">
    <source>
        <dbReference type="ARBA" id="ARBA00023136"/>
    </source>
</evidence>
<dbReference type="PANTHER" id="PTHR23037:SF46">
    <property type="entry name" value="INTERLEUKIN 5 RECEPTOR SUBUNIT ALPHA"/>
    <property type="match status" value="1"/>
</dbReference>
<reference evidence="13" key="1">
    <citation type="submission" date="2025-08" db="UniProtKB">
        <authorList>
            <consortium name="RefSeq"/>
        </authorList>
    </citation>
    <scope>IDENTIFICATION</scope>
    <source>
        <tissue evidence="13">Spleen</tissue>
    </source>
</reference>
<protein>
    <submittedName>
        <fullName evidence="13">Interleukin-3 receptor subunit alpha</fullName>
    </submittedName>
</protein>
<dbReference type="InterPro" id="IPR015321">
    <property type="entry name" value="TypeI_recpt_CBD"/>
</dbReference>
<accession>A0A9B0U5V0</accession>
<dbReference type="OrthoDB" id="9835959at2759"/>
<keyword evidence="3 9" id="KW-0732">Signal</keyword>
<feature type="domain" description="Type I cytokine receptor cytokine-binding" evidence="10">
    <location>
        <begin position="77"/>
        <end position="171"/>
    </location>
</feature>
<keyword evidence="4 8" id="KW-1133">Transmembrane helix</keyword>
<feature type="transmembrane region" description="Helical" evidence="8">
    <location>
        <begin position="272"/>
        <end position="293"/>
    </location>
</feature>
<dbReference type="PROSITE" id="PS01356">
    <property type="entry name" value="HEMATOPO_REC_S_F2"/>
    <property type="match status" value="1"/>
</dbReference>
<dbReference type="Gene3D" id="2.60.40.10">
    <property type="entry name" value="Immunoglobulins"/>
    <property type="match status" value="2"/>
</dbReference>
<keyword evidence="7" id="KW-0325">Glycoprotein</keyword>
<evidence type="ECO:0000256" key="8">
    <source>
        <dbReference type="SAM" id="Phobius"/>
    </source>
</evidence>
<evidence type="ECO:0000313" key="12">
    <source>
        <dbReference type="Proteomes" id="UP000504623"/>
    </source>
</evidence>
<evidence type="ECO:0000256" key="1">
    <source>
        <dbReference type="ARBA" id="ARBA00004479"/>
    </source>
</evidence>
<evidence type="ECO:0000259" key="11">
    <source>
        <dbReference type="Pfam" id="PF18611"/>
    </source>
</evidence>
<keyword evidence="5 8" id="KW-0472">Membrane</keyword>
<gene>
    <name evidence="13" type="primary">IL3RA</name>
</gene>
<dbReference type="PANTHER" id="PTHR23037">
    <property type="entry name" value="CYTOKINE RECEPTOR"/>
    <property type="match status" value="1"/>
</dbReference>
<evidence type="ECO:0000259" key="10">
    <source>
        <dbReference type="Pfam" id="PF09240"/>
    </source>
</evidence>
<dbReference type="InterPro" id="IPR003532">
    <property type="entry name" value="Short_hematopoietin_rcpt_2_CS"/>
</dbReference>
<dbReference type="RefSeq" id="XP_006876326.1">
    <property type="nucleotide sequence ID" value="XM_006876264.1"/>
</dbReference>
<feature type="domain" description="IL-3 receptor alpha chain N-terminal" evidence="11">
    <location>
        <begin position="29"/>
        <end position="65"/>
    </location>
</feature>
<dbReference type="SUPFAM" id="SSF49265">
    <property type="entry name" value="Fibronectin type III"/>
    <property type="match status" value="2"/>
</dbReference>
<dbReference type="Proteomes" id="UP000504623">
    <property type="component" value="Unplaced"/>
</dbReference>
<feature type="signal peptide" evidence="9">
    <location>
        <begin position="1"/>
        <end position="22"/>
    </location>
</feature>
<organism evidence="12 13">
    <name type="scientific">Chrysochloris asiatica</name>
    <name type="common">Cape golden mole</name>
    <dbReference type="NCBI Taxonomy" id="185453"/>
    <lineage>
        <taxon>Eukaryota</taxon>
        <taxon>Metazoa</taxon>
        <taxon>Chordata</taxon>
        <taxon>Craniata</taxon>
        <taxon>Vertebrata</taxon>
        <taxon>Euteleostomi</taxon>
        <taxon>Mammalia</taxon>
        <taxon>Eutheria</taxon>
        <taxon>Afrotheria</taxon>
        <taxon>Chrysochloridae</taxon>
        <taxon>Chrysochlorinae</taxon>
        <taxon>Chrysochloris</taxon>
    </lineage>
</organism>
<sequence length="416" mass="46940">MSPTWLTTPVTLFLVPICCLLARDPDANAINNSYCQLIMLSFCKMTNYTIKVTKGTPFSTWIQYPKPEGEPGAAAANLTCWIQDAHFLQCSWAVGHSAPGDVQYHLYLLHISSNTEWACLHYTSDSRGIHTGCRFDNISTLKNLHYQFLVKATSAESGVPCTERYFTLSKIEILRPPNITVTCNTSYALMEWKMFSYFNQNLMYELQIQKDTNRAHPESVTMRRIKFYELVNPGTFTVSIRVNKYMHPELTWSEWSSPQRFECDQDRSLRPWQVAVSIALGMLLAFLLVGLLCRRYSVMQKIFPPMPWKRDPVQDFLQSGRLVSTKVNWEASPASWEDCPVEKTGGEGAGSRRRLDSGACMMGYSPAEINCVHTGGGAHGLAVVTVCSGSMRPSPPETRCGRDREEFLKVVVPRVG</sequence>
<dbReference type="GeneID" id="102824568"/>
<keyword evidence="12" id="KW-1185">Reference proteome</keyword>
<evidence type="ECO:0000256" key="4">
    <source>
        <dbReference type="ARBA" id="ARBA00022989"/>
    </source>
</evidence>
<comment type="subcellular location">
    <subcellularLocation>
        <location evidence="1">Membrane</location>
        <topology evidence="1">Single-pass type I membrane protein</topology>
    </subcellularLocation>
</comment>
<dbReference type="InterPro" id="IPR013783">
    <property type="entry name" value="Ig-like_fold"/>
</dbReference>
<dbReference type="Gene3D" id="2.60.40.3850">
    <property type="match status" value="1"/>
</dbReference>
<evidence type="ECO:0000256" key="3">
    <source>
        <dbReference type="ARBA" id="ARBA00022729"/>
    </source>
</evidence>
<evidence type="ECO:0000256" key="9">
    <source>
        <dbReference type="SAM" id="SignalP"/>
    </source>
</evidence>
<name>A0A9B0U5V0_CHRAS</name>
<dbReference type="AlphaFoldDB" id="A0A9B0U5V0"/>
<evidence type="ECO:0000256" key="6">
    <source>
        <dbReference type="ARBA" id="ARBA00023170"/>
    </source>
</evidence>
<proteinExistence type="predicted"/>
<dbReference type="Pfam" id="PF09240">
    <property type="entry name" value="IL6Ra-bind"/>
    <property type="match status" value="1"/>
</dbReference>
<evidence type="ECO:0000256" key="7">
    <source>
        <dbReference type="ARBA" id="ARBA00023180"/>
    </source>
</evidence>
<keyword evidence="6 13" id="KW-0675">Receptor</keyword>
<dbReference type="CTD" id="3563"/>
<evidence type="ECO:0000313" key="13">
    <source>
        <dbReference type="RefSeq" id="XP_006876326.1"/>
    </source>
</evidence>
<dbReference type="InterPro" id="IPR036116">
    <property type="entry name" value="FN3_sf"/>
</dbReference>
<evidence type="ECO:0000256" key="2">
    <source>
        <dbReference type="ARBA" id="ARBA00022692"/>
    </source>
</evidence>
<dbReference type="Pfam" id="PF18611">
    <property type="entry name" value="IL3Ra_N"/>
    <property type="match status" value="1"/>
</dbReference>
<dbReference type="InterPro" id="IPR040907">
    <property type="entry name" value="IL3Ra_N"/>
</dbReference>
<dbReference type="GO" id="GO:0004896">
    <property type="term" value="F:cytokine receptor activity"/>
    <property type="evidence" value="ECO:0007669"/>
    <property type="project" value="InterPro"/>
</dbReference>
<keyword evidence="2 8" id="KW-0812">Transmembrane</keyword>
<feature type="chain" id="PRO_5039305483" evidence="9">
    <location>
        <begin position="23"/>
        <end position="416"/>
    </location>
</feature>
<dbReference type="GO" id="GO:0009897">
    <property type="term" value="C:external side of plasma membrane"/>
    <property type="evidence" value="ECO:0007669"/>
    <property type="project" value="TreeGrafter"/>
</dbReference>